<dbReference type="Proteomes" id="UP000030641">
    <property type="component" value="Unassembled WGS sequence"/>
</dbReference>
<sequence>MAPTVHPFHPADLETHVKKLPTGKLRKPDKSQPLKDCALMEIMQFECQVKAHKKHKMGIVTCEPIQRVFRRCKDGLTVETTAWETDV</sequence>
<evidence type="ECO:0000313" key="2">
    <source>
        <dbReference type="EMBL" id="KEQ92519.1"/>
    </source>
</evidence>
<evidence type="ECO:0000313" key="3">
    <source>
        <dbReference type="Proteomes" id="UP000030641"/>
    </source>
</evidence>
<evidence type="ECO:0008006" key="4">
    <source>
        <dbReference type="Google" id="ProtNLM"/>
    </source>
</evidence>
<gene>
    <name evidence="2" type="ORF">AUEXF2481DRAFT_82243</name>
</gene>
<reference evidence="2 3" key="1">
    <citation type="journal article" date="2014" name="BMC Genomics">
        <title>Genome sequencing of four Aureobasidium pullulans varieties: biotechnological potential, stress tolerance, and description of new species.</title>
        <authorList>
            <person name="Gostin Ar C."/>
            <person name="Ohm R.A."/>
            <person name="Kogej T."/>
            <person name="Sonjak S."/>
            <person name="Turk M."/>
            <person name="Zajc J."/>
            <person name="Zalar P."/>
            <person name="Grube M."/>
            <person name="Sun H."/>
            <person name="Han J."/>
            <person name="Sharma A."/>
            <person name="Chiniquy J."/>
            <person name="Ngan C.Y."/>
            <person name="Lipzen A."/>
            <person name="Barry K."/>
            <person name="Grigoriev I.V."/>
            <person name="Gunde-Cimerman N."/>
        </authorList>
    </citation>
    <scope>NUCLEOTIDE SEQUENCE [LARGE SCALE GENOMIC DNA]</scope>
    <source>
        <strain evidence="2 3">EXF-2481</strain>
    </source>
</reference>
<dbReference type="Pfam" id="PF11093">
    <property type="entry name" value="Mitochondr_Som1"/>
    <property type="match status" value="1"/>
</dbReference>
<organism evidence="2 3">
    <name type="scientific">Aureobasidium subglaciale (strain EXF-2481)</name>
    <name type="common">Aureobasidium pullulans var. subglaciale</name>
    <dbReference type="NCBI Taxonomy" id="1043005"/>
    <lineage>
        <taxon>Eukaryota</taxon>
        <taxon>Fungi</taxon>
        <taxon>Dikarya</taxon>
        <taxon>Ascomycota</taxon>
        <taxon>Pezizomycotina</taxon>
        <taxon>Dothideomycetes</taxon>
        <taxon>Dothideomycetidae</taxon>
        <taxon>Dothideales</taxon>
        <taxon>Saccotheciaceae</taxon>
        <taxon>Aureobasidium</taxon>
    </lineage>
</organism>
<dbReference type="AlphaFoldDB" id="A0A074Y958"/>
<dbReference type="GO" id="GO:0042720">
    <property type="term" value="C:mitochondrial inner membrane peptidase complex"/>
    <property type="evidence" value="ECO:0007669"/>
    <property type="project" value="InterPro"/>
</dbReference>
<feature type="region of interest" description="Disordered" evidence="1">
    <location>
        <begin position="1"/>
        <end position="31"/>
    </location>
</feature>
<dbReference type="RefSeq" id="XP_013341033.1">
    <property type="nucleotide sequence ID" value="XM_013485579.1"/>
</dbReference>
<proteinExistence type="predicted"/>
<evidence type="ECO:0000256" key="1">
    <source>
        <dbReference type="SAM" id="MobiDB-lite"/>
    </source>
</evidence>
<dbReference type="InterPro" id="IPR024645">
    <property type="entry name" value="Mitochondr_Som1"/>
</dbReference>
<protein>
    <recommendedName>
        <fullName evidence="4">Mitochondrial export protein Som1</fullName>
    </recommendedName>
</protein>
<keyword evidence="3" id="KW-1185">Reference proteome</keyword>
<dbReference type="GeneID" id="25371687"/>
<dbReference type="HOGENOM" id="CLU_142986_2_0_1"/>
<accession>A0A074Y958</accession>
<name>A0A074Y958_AURSE</name>
<dbReference type="OrthoDB" id="3983163at2759"/>
<dbReference type="OMA" id="TTSWEPI"/>
<dbReference type="InParanoid" id="A0A074Y958"/>
<dbReference type="EMBL" id="KL584770">
    <property type="protein sequence ID" value="KEQ92519.1"/>
    <property type="molecule type" value="Genomic_DNA"/>
</dbReference>